<reference evidence="5" key="1">
    <citation type="submission" date="2021-02" db="EMBL/GenBank/DDBJ databases">
        <authorList>
            <person name="Nowell W R."/>
        </authorList>
    </citation>
    <scope>NUCLEOTIDE SEQUENCE</scope>
</reference>
<dbReference type="EMBL" id="CAJOBF010002127">
    <property type="protein sequence ID" value="CAF4012102.1"/>
    <property type="molecule type" value="Genomic_DNA"/>
</dbReference>
<dbReference type="EMBL" id="CAJOBH010000345">
    <property type="protein sequence ID" value="CAF3783729.1"/>
    <property type="molecule type" value="Genomic_DNA"/>
</dbReference>
<sequence>MLHCELNESKPFHKSDDEIQTLTRQRRPKLQTDTRMTNRLAALRSYHGIRMSMDHGAQRSKTSIVELSPDQAHTSAEDLSTVREPSRMSLAPLVYGTLTNMFSTIVAMSKKTKSNVLTVDEEEEGGHEHTQKQEPEQKTRKITINN</sequence>
<organism evidence="5 6">
    <name type="scientific">Rotaria magnacalcarata</name>
    <dbReference type="NCBI Taxonomy" id="392030"/>
    <lineage>
        <taxon>Eukaryota</taxon>
        <taxon>Metazoa</taxon>
        <taxon>Spiralia</taxon>
        <taxon>Gnathifera</taxon>
        <taxon>Rotifera</taxon>
        <taxon>Eurotatoria</taxon>
        <taxon>Bdelloidea</taxon>
        <taxon>Philodinida</taxon>
        <taxon>Philodinidae</taxon>
        <taxon>Rotaria</taxon>
    </lineage>
</organism>
<proteinExistence type="predicted"/>
<dbReference type="Proteomes" id="UP000663842">
    <property type="component" value="Unassembled WGS sequence"/>
</dbReference>
<evidence type="ECO:0000313" key="6">
    <source>
        <dbReference type="Proteomes" id="UP000663866"/>
    </source>
</evidence>
<dbReference type="Proteomes" id="UP000663866">
    <property type="component" value="Unassembled WGS sequence"/>
</dbReference>
<comment type="caution">
    <text evidence="5">The sequence shown here is derived from an EMBL/GenBank/DDBJ whole genome shotgun (WGS) entry which is preliminary data.</text>
</comment>
<evidence type="ECO:0000313" key="2">
    <source>
        <dbReference type="EMBL" id="CAF3783729.1"/>
    </source>
</evidence>
<feature type="region of interest" description="Disordered" evidence="1">
    <location>
        <begin position="118"/>
        <end position="146"/>
    </location>
</feature>
<feature type="compositionally biased region" description="Polar residues" evidence="1">
    <location>
        <begin position="59"/>
        <end position="78"/>
    </location>
</feature>
<dbReference type="EMBL" id="CAJOBG010002729">
    <property type="protein sequence ID" value="CAF4024960.1"/>
    <property type="molecule type" value="Genomic_DNA"/>
</dbReference>
<dbReference type="AlphaFoldDB" id="A0A819QIW4"/>
<feature type="compositionally biased region" description="Basic and acidic residues" evidence="1">
    <location>
        <begin position="126"/>
        <end position="139"/>
    </location>
</feature>
<evidence type="ECO:0000313" key="4">
    <source>
        <dbReference type="EMBL" id="CAF4012102.1"/>
    </source>
</evidence>
<dbReference type="Proteomes" id="UP000681967">
    <property type="component" value="Unassembled WGS sequence"/>
</dbReference>
<accession>A0A819QIW4</accession>
<name>A0A819QIW4_9BILA</name>
<gene>
    <name evidence="2" type="ORF">BYL167_LOCUS2072</name>
    <name evidence="5" type="ORF">OVN521_LOCUS16431</name>
    <name evidence="3" type="ORF">SMN809_LOCUS10107</name>
    <name evidence="4" type="ORF">UXM345_LOCUS16833</name>
</gene>
<keyword evidence="6" id="KW-1185">Reference proteome</keyword>
<dbReference type="Proteomes" id="UP000676336">
    <property type="component" value="Unassembled WGS sequence"/>
</dbReference>
<evidence type="ECO:0000313" key="5">
    <source>
        <dbReference type="EMBL" id="CAF4024960.1"/>
    </source>
</evidence>
<dbReference type="EMBL" id="CAJOBI010003390">
    <property type="protein sequence ID" value="CAF3966893.1"/>
    <property type="molecule type" value="Genomic_DNA"/>
</dbReference>
<protein>
    <submittedName>
        <fullName evidence="5">Uncharacterized protein</fullName>
    </submittedName>
</protein>
<evidence type="ECO:0000256" key="1">
    <source>
        <dbReference type="SAM" id="MobiDB-lite"/>
    </source>
</evidence>
<evidence type="ECO:0000313" key="3">
    <source>
        <dbReference type="EMBL" id="CAF3966893.1"/>
    </source>
</evidence>
<feature type="region of interest" description="Disordered" evidence="1">
    <location>
        <begin position="54"/>
        <end position="83"/>
    </location>
</feature>